<sequence length="668" mass="71534">MISYVECLGGDGAGHGMATHCWNGSPDEEQDELLPRKLAALHPKTEGSLRRRLLSARIHQHYDAIMAVNGGAVVRPDSPAGDKRPLPAHFQSSGNSPWYRHQHFSPRAHVHPSLSPEAHGKLFSAPDVYGKANQYPPPLQAPRSTCPVLAHRSPTPEARPGYDPSPIVCPEALRGQAAPPPYCYQPGRAPRGNVFRFRPGRGRRSGLASTQTTPLLSKAGDGDSRWSVHYSTQKPKHGIFFIPGTRRSGSTEGLRVCFKLTVWRRKSSAFSEEDEAFLSRPRPMTPLVLDPIHPASGWDGFAPPYEPRAAAQVEPPPRLPTPEERMRQQAQAVAAAVVPINITGESFDRQASFRRASNNDSLSRRYCNLSRRKTVTGIPTKPAQTTSHAGWVSSPPQLLLLPSTPCPPPCPARPNWPRTETSSIPVTRPPTTSRPPPSPTPSPSAATRPWVSPRLPAPVAPTARRGATAPCPRAPASTATRSGTSGTPSPGTASLPEAGARTPGCPPVALPHLTATAAGCVWRKPPQLLGGTLRRGRERPPPRPPPRPLAASPYASPSVRPHRRCAPTPSGAVRNPVAPPPVPAGSAPPSRGVRRLPKPSRTLGCPGPTPGDAKAASTAGQSRPLSLWAGGRPLGLSTCHQVLVILRWMCSPRGPRGSRGLRSQRRRG</sequence>
<dbReference type="PANTHER" id="PTHR23039">
    <property type="entry name" value="NANCE-HORAN SYNDROME PROTEIN"/>
    <property type="match status" value="1"/>
</dbReference>
<dbReference type="AlphaFoldDB" id="Q4SUB1"/>
<feature type="compositionally biased region" description="Low complexity" evidence="1">
    <location>
        <begin position="474"/>
        <end position="494"/>
    </location>
</feature>
<dbReference type="InterPro" id="IPR024845">
    <property type="entry name" value="NHS-like"/>
</dbReference>
<dbReference type="EMBL" id="CAAE01013974">
    <property type="protein sequence ID" value="CAF95771.1"/>
    <property type="molecule type" value="Genomic_DNA"/>
</dbReference>
<dbReference type="Pfam" id="PF15273">
    <property type="entry name" value="NHS"/>
    <property type="match status" value="1"/>
</dbReference>
<protein>
    <submittedName>
        <fullName evidence="2">Chromosome 3 SCAF13974, whole genome shotgun sequence</fullName>
    </submittedName>
</protein>
<proteinExistence type="predicted"/>
<feature type="compositionally biased region" description="Pro residues" evidence="1">
    <location>
        <begin position="404"/>
        <end position="414"/>
    </location>
</feature>
<gene>
    <name evidence="2" type="ORF">GSTENG00012549001</name>
</gene>
<dbReference type="KEGG" id="tng:GSTEN00012549G001"/>
<feature type="region of interest" description="Disordered" evidence="1">
    <location>
        <begin position="201"/>
        <end position="224"/>
    </location>
</feature>
<feature type="compositionally biased region" description="Pro residues" evidence="1">
    <location>
        <begin position="432"/>
        <end position="442"/>
    </location>
</feature>
<organism evidence="2">
    <name type="scientific">Tetraodon nigroviridis</name>
    <name type="common">Spotted green pufferfish</name>
    <name type="synonym">Chelonodon nigroviridis</name>
    <dbReference type="NCBI Taxonomy" id="99883"/>
    <lineage>
        <taxon>Eukaryota</taxon>
        <taxon>Metazoa</taxon>
        <taxon>Chordata</taxon>
        <taxon>Craniata</taxon>
        <taxon>Vertebrata</taxon>
        <taxon>Euteleostomi</taxon>
        <taxon>Actinopterygii</taxon>
        <taxon>Neopterygii</taxon>
        <taxon>Teleostei</taxon>
        <taxon>Neoteleostei</taxon>
        <taxon>Acanthomorphata</taxon>
        <taxon>Eupercaria</taxon>
        <taxon>Tetraodontiformes</taxon>
        <taxon>Tetradontoidea</taxon>
        <taxon>Tetraodontidae</taxon>
        <taxon>Tetraodon</taxon>
    </lineage>
</organism>
<name>Q4SUB1_TETNG</name>
<reference evidence="2" key="2">
    <citation type="submission" date="2004-02" db="EMBL/GenBank/DDBJ databases">
        <authorList>
            <consortium name="Genoscope"/>
            <consortium name="Whitehead Institute Centre for Genome Research"/>
        </authorList>
    </citation>
    <scope>NUCLEOTIDE SEQUENCE</scope>
</reference>
<feature type="region of interest" description="Disordered" evidence="1">
    <location>
        <begin position="373"/>
        <end position="507"/>
    </location>
</feature>
<evidence type="ECO:0000256" key="1">
    <source>
        <dbReference type="SAM" id="MobiDB-lite"/>
    </source>
</evidence>
<reference evidence="2" key="1">
    <citation type="journal article" date="2004" name="Nature">
        <title>Genome duplication in the teleost fish Tetraodon nigroviridis reveals the early vertebrate proto-karyotype.</title>
        <authorList>
            <person name="Jaillon O."/>
            <person name="Aury J.-M."/>
            <person name="Brunet F."/>
            <person name="Petit J.-L."/>
            <person name="Stange-Thomann N."/>
            <person name="Mauceli E."/>
            <person name="Bouneau L."/>
            <person name="Fischer C."/>
            <person name="Ozouf-Costaz C."/>
            <person name="Bernot A."/>
            <person name="Nicaud S."/>
            <person name="Jaffe D."/>
            <person name="Fisher S."/>
            <person name="Lutfalla G."/>
            <person name="Dossat C."/>
            <person name="Segurens B."/>
            <person name="Dasilva C."/>
            <person name="Salanoubat M."/>
            <person name="Levy M."/>
            <person name="Boudet N."/>
            <person name="Castellano S."/>
            <person name="Anthouard V."/>
            <person name="Jubin C."/>
            <person name="Castelli V."/>
            <person name="Katinka M."/>
            <person name="Vacherie B."/>
            <person name="Biemont C."/>
            <person name="Skalli Z."/>
            <person name="Cattolico L."/>
            <person name="Poulain J."/>
            <person name="De Berardinis V."/>
            <person name="Cruaud C."/>
            <person name="Duprat S."/>
            <person name="Brottier P."/>
            <person name="Coutanceau J.-P."/>
            <person name="Gouzy J."/>
            <person name="Parra G."/>
            <person name="Lardier G."/>
            <person name="Chapple C."/>
            <person name="McKernan K.J."/>
            <person name="McEwan P."/>
            <person name="Bosak S."/>
            <person name="Kellis M."/>
            <person name="Volff J.-N."/>
            <person name="Guigo R."/>
            <person name="Zody M.C."/>
            <person name="Mesirov J."/>
            <person name="Lindblad-Toh K."/>
            <person name="Birren B."/>
            <person name="Nusbaum C."/>
            <person name="Kahn D."/>
            <person name="Robinson-Rechavi M."/>
            <person name="Laudet V."/>
            <person name="Schachter V."/>
            <person name="Quetier F."/>
            <person name="Saurin W."/>
            <person name="Scarpelli C."/>
            <person name="Wincker P."/>
            <person name="Lander E.S."/>
            <person name="Weissenbach J."/>
            <person name="Roest Crollius H."/>
        </authorList>
    </citation>
    <scope>NUCLEOTIDE SEQUENCE [LARGE SCALE GENOMIC DNA]</scope>
</reference>
<dbReference type="PANTHER" id="PTHR23039:SF3">
    <property type="entry name" value="NHS-LIKE PROTEIN 1"/>
    <property type="match status" value="1"/>
</dbReference>
<feature type="compositionally biased region" description="Low complexity" evidence="1">
    <location>
        <begin position="415"/>
        <end position="431"/>
    </location>
</feature>
<feature type="region of interest" description="Disordered" evidence="1">
    <location>
        <begin position="526"/>
        <end position="619"/>
    </location>
</feature>
<feature type="compositionally biased region" description="Low complexity" evidence="1">
    <location>
        <begin position="549"/>
        <end position="558"/>
    </location>
</feature>
<dbReference type="GO" id="GO:0030154">
    <property type="term" value="P:cell differentiation"/>
    <property type="evidence" value="ECO:0007669"/>
    <property type="project" value="TreeGrafter"/>
</dbReference>
<accession>Q4SUB1</accession>
<evidence type="ECO:0000313" key="2">
    <source>
        <dbReference type="EMBL" id="CAF95771.1"/>
    </source>
</evidence>
<dbReference type="OrthoDB" id="8879562at2759"/>